<sequence length="110" mass="12952">VLDFITYTRYQRHTTTTLLCIEQAFKVFHSHKSLLIDLGVHKHFNIPKIHSMQQYIGGIKQFSSADGFNTESSECLHINYTKHAFKASNHHNYIIQLAWWIQLQESMFLN</sequence>
<dbReference type="Proteomes" id="UP001207468">
    <property type="component" value="Unassembled WGS sequence"/>
</dbReference>
<name>A0ACC0U061_9AGAM</name>
<protein>
    <submittedName>
        <fullName evidence="1">Uncharacterized protein</fullName>
    </submittedName>
</protein>
<keyword evidence="2" id="KW-1185">Reference proteome</keyword>
<gene>
    <name evidence="1" type="ORF">F5148DRAFT_985721</name>
</gene>
<reference evidence="1" key="1">
    <citation type="submission" date="2021-03" db="EMBL/GenBank/DDBJ databases">
        <title>Evolutionary priming and transition to the ectomycorrhizal habit in an iconic lineage of mushroom-forming fungi: is preadaptation a requirement?</title>
        <authorList>
            <consortium name="DOE Joint Genome Institute"/>
            <person name="Looney B.P."/>
            <person name="Miyauchi S."/>
            <person name="Morin E."/>
            <person name="Drula E."/>
            <person name="Courty P.E."/>
            <person name="Chicoki N."/>
            <person name="Fauchery L."/>
            <person name="Kohler A."/>
            <person name="Kuo A."/>
            <person name="LaButti K."/>
            <person name="Pangilinan J."/>
            <person name="Lipzen A."/>
            <person name="Riley R."/>
            <person name="Andreopoulos W."/>
            <person name="He G."/>
            <person name="Johnson J."/>
            <person name="Barry K.W."/>
            <person name="Grigoriev I.V."/>
            <person name="Nagy L."/>
            <person name="Hibbett D."/>
            <person name="Henrissat B."/>
            <person name="Matheny P.B."/>
            <person name="Labbe J."/>
            <person name="Martin A.F."/>
        </authorList>
    </citation>
    <scope>NUCLEOTIDE SEQUENCE</scope>
    <source>
        <strain evidence="1">BPL698</strain>
    </source>
</reference>
<evidence type="ECO:0000313" key="1">
    <source>
        <dbReference type="EMBL" id="KAI9453054.1"/>
    </source>
</evidence>
<accession>A0ACC0U061</accession>
<feature type="non-terminal residue" evidence="1">
    <location>
        <position position="1"/>
    </location>
</feature>
<dbReference type="EMBL" id="JAGFNK010000319">
    <property type="protein sequence ID" value="KAI9453054.1"/>
    <property type="molecule type" value="Genomic_DNA"/>
</dbReference>
<organism evidence="1 2">
    <name type="scientific">Russula earlei</name>
    <dbReference type="NCBI Taxonomy" id="71964"/>
    <lineage>
        <taxon>Eukaryota</taxon>
        <taxon>Fungi</taxon>
        <taxon>Dikarya</taxon>
        <taxon>Basidiomycota</taxon>
        <taxon>Agaricomycotina</taxon>
        <taxon>Agaricomycetes</taxon>
        <taxon>Russulales</taxon>
        <taxon>Russulaceae</taxon>
        <taxon>Russula</taxon>
    </lineage>
</organism>
<evidence type="ECO:0000313" key="2">
    <source>
        <dbReference type="Proteomes" id="UP001207468"/>
    </source>
</evidence>
<proteinExistence type="predicted"/>
<comment type="caution">
    <text evidence="1">The sequence shown here is derived from an EMBL/GenBank/DDBJ whole genome shotgun (WGS) entry which is preliminary data.</text>
</comment>